<dbReference type="InterPro" id="IPR013783">
    <property type="entry name" value="Ig-like_fold"/>
</dbReference>
<feature type="domain" description="Histidine kinase" evidence="5">
    <location>
        <begin position="924"/>
        <end position="1154"/>
    </location>
</feature>
<proteinExistence type="predicted"/>
<dbReference type="PRINTS" id="PR00344">
    <property type="entry name" value="BCTRLSENSOR"/>
</dbReference>
<dbReference type="PROSITE" id="PS50109">
    <property type="entry name" value="HIS_KIN"/>
    <property type="match status" value="1"/>
</dbReference>
<dbReference type="CDD" id="cd00082">
    <property type="entry name" value="HisKA"/>
    <property type="match status" value="1"/>
</dbReference>
<evidence type="ECO:0000256" key="2">
    <source>
        <dbReference type="ARBA" id="ARBA00012438"/>
    </source>
</evidence>
<dbReference type="InterPro" id="IPR015943">
    <property type="entry name" value="WD40/YVTN_repeat-like_dom_sf"/>
</dbReference>
<dbReference type="Proteomes" id="UP000317332">
    <property type="component" value="Unassembled WGS sequence"/>
</dbReference>
<dbReference type="SMART" id="SM00388">
    <property type="entry name" value="HisKA"/>
    <property type="match status" value="1"/>
</dbReference>
<name>A0A506PGW9_9FLAO</name>
<dbReference type="PANTHER" id="PTHR43547:SF2">
    <property type="entry name" value="HYBRID SIGNAL TRANSDUCTION HISTIDINE KINASE C"/>
    <property type="match status" value="1"/>
</dbReference>
<dbReference type="Gene3D" id="2.60.40.10">
    <property type="entry name" value="Immunoglobulins"/>
    <property type="match status" value="1"/>
</dbReference>
<evidence type="ECO:0000259" key="5">
    <source>
        <dbReference type="PROSITE" id="PS50109"/>
    </source>
</evidence>
<organism evidence="6 7">
    <name type="scientific">Paucihalobacter ruber</name>
    <dbReference type="NCBI Taxonomy" id="2567861"/>
    <lineage>
        <taxon>Bacteria</taxon>
        <taxon>Pseudomonadati</taxon>
        <taxon>Bacteroidota</taxon>
        <taxon>Flavobacteriia</taxon>
        <taxon>Flavobacteriales</taxon>
        <taxon>Flavobacteriaceae</taxon>
        <taxon>Paucihalobacter</taxon>
    </lineage>
</organism>
<dbReference type="Gene3D" id="3.30.565.10">
    <property type="entry name" value="Histidine kinase-like ATPase, C-terminal domain"/>
    <property type="match status" value="1"/>
</dbReference>
<dbReference type="InterPro" id="IPR004358">
    <property type="entry name" value="Sig_transdc_His_kin-like_C"/>
</dbReference>
<keyword evidence="7" id="KW-1185">Reference proteome</keyword>
<dbReference type="SUPFAM" id="SSF55874">
    <property type="entry name" value="ATPase domain of HSP90 chaperone/DNA topoisomerase II/histidine kinase"/>
    <property type="match status" value="1"/>
</dbReference>
<dbReference type="InterPro" id="IPR036097">
    <property type="entry name" value="HisK_dim/P_sf"/>
</dbReference>
<dbReference type="Pfam" id="PF07494">
    <property type="entry name" value="Reg_prop"/>
    <property type="match status" value="1"/>
</dbReference>
<dbReference type="RefSeq" id="WP_140990505.1">
    <property type="nucleotide sequence ID" value="NZ_VHIQ01000005.1"/>
</dbReference>
<sequence>MKNFLLILCAFLLCFSCTDVTKSKEQKIGKQAVGTVLNDSVIKMEVVPFKTGPKIPKENYISSARPFSLDPLYGKEVVSSITPKDGMPPARFNTFNTDSKGNIWLSNFGSQILKYNGQTFKDYGILDSGWYNFQMEITFNDQLWLNRFNPSSQGFEWRTLLFDGLNFNEISELNFIESENDGSLTQFISKGYKNSTWYLNTIDNTLLKYQGEELLASYNIEGLALELLTNVSDFGDDGTFFFDGRSDKLIKLYHGTFEEVSFKNLIPEDKINDVLVINSTSFYVSTPKGTFLIEDGKSTQINDESLFRGVLDEHNTLWSYSENGIVKTNALTSIDFYDNPELKKLERLDLHKDEKGNIWVTGQSFMGRFENSIKTYDNLIEDNSKNQNRSLRSLIQAVNGDFFYGSFFNGLFHFDGNTLTNFNFLKQPTQDYGTINNIGNLVEDNHGNIWFTHGNRDEVFLTKYDGTHFQSYNMGQERFVFIELIDSKGKVWLTSSEQNNNYNLLTFDGKSLVKITSSNNLGGFYFSSVFEDHLGNIWIGSEGGLYNYNNETITNYSVKDGMPNNVVNSINEDDNNNLWIGTDGGLSILSNNVFTNYGKADGLKESSIGTILKDDHNNKFWLRSGSSDRLSVVSLDSLNNRLVVENFSSAEGFPIPSGRGLVVDQQGVGWITTTDGGLARFDYPALKENSRAFPVSVTNIRINGESIVWSHLNDRYANDTLVSSTEMNSRFGLQKTEEELDRLKKTFTSVRYDSLVPYDFIPLGLKLPYSANSLSFEFSAVDPFLAKSTQFQYFLEGFDKAWSPLGQTNIANYGNLYEGDYTLKIKALNPYGIWSETDYAFTVLPPWYRTWWAYGIYGVLLLLLFKQVHTYQKQRTIKKEREKAKERELEQAKEIEKAYNDLKATQQQLIQSEKMASLGELTAGIAHEIQNPLNFVNNFSEVSNELIDEMNDELDKGAIEEAKAIATDIKQNLEKITHHGKRADGIVKGMLAHSRSGSGEKVPTDINALADEYLRLSYHGLRARDKSFNADFSTNLDPTLPKVKVVPQDIGRVLLNLINNAFQAVNGIENPKVVVSTKHAENGIEITVSDNGPGIPEAIKDKIFQPFFTTKPTGQGTGLGLSLSYDIVKAHGGELILNSNKEKGTQFTIILPLV</sequence>
<dbReference type="EMBL" id="VHIQ01000005">
    <property type="protein sequence ID" value="TPV32758.1"/>
    <property type="molecule type" value="Genomic_DNA"/>
</dbReference>
<dbReference type="OrthoDB" id="9809670at2"/>
<dbReference type="Pfam" id="PF07495">
    <property type="entry name" value="Y_Y_Y"/>
    <property type="match status" value="1"/>
</dbReference>
<dbReference type="Gene3D" id="2.130.10.10">
    <property type="entry name" value="YVTN repeat-like/Quinoprotein amine dehydrogenase"/>
    <property type="match status" value="2"/>
</dbReference>
<reference evidence="6 7" key="1">
    <citation type="submission" date="2019-06" db="EMBL/GenBank/DDBJ databases">
        <title>Flavobacteriaceae Paucihalobacterium erythroidium CWB-1, complete genome.</title>
        <authorList>
            <person name="Wu S."/>
        </authorList>
    </citation>
    <scope>NUCLEOTIDE SEQUENCE [LARGE SCALE GENOMIC DNA]</scope>
    <source>
        <strain evidence="6 7">CWB-1</strain>
    </source>
</reference>
<dbReference type="EC" id="2.7.13.3" evidence="2"/>
<evidence type="ECO:0000256" key="4">
    <source>
        <dbReference type="SAM" id="Coils"/>
    </source>
</evidence>
<dbReference type="InterPro" id="IPR005467">
    <property type="entry name" value="His_kinase_dom"/>
</dbReference>
<accession>A0A506PGW9</accession>
<evidence type="ECO:0000256" key="1">
    <source>
        <dbReference type="ARBA" id="ARBA00000085"/>
    </source>
</evidence>
<keyword evidence="3" id="KW-0597">Phosphoprotein</keyword>
<keyword evidence="4" id="KW-0175">Coiled coil</keyword>
<dbReference type="AlphaFoldDB" id="A0A506PGW9"/>
<dbReference type="PANTHER" id="PTHR43547">
    <property type="entry name" value="TWO-COMPONENT HISTIDINE KINASE"/>
    <property type="match status" value="1"/>
</dbReference>
<dbReference type="InterPro" id="IPR011123">
    <property type="entry name" value="Y_Y_Y"/>
</dbReference>
<dbReference type="Pfam" id="PF02518">
    <property type="entry name" value="HATPase_c"/>
    <property type="match status" value="1"/>
</dbReference>
<evidence type="ECO:0000313" key="7">
    <source>
        <dbReference type="Proteomes" id="UP000317332"/>
    </source>
</evidence>
<feature type="coiled-coil region" evidence="4">
    <location>
        <begin position="878"/>
        <end position="915"/>
    </location>
</feature>
<dbReference type="InterPro" id="IPR003661">
    <property type="entry name" value="HisK_dim/P_dom"/>
</dbReference>
<dbReference type="InterPro" id="IPR036890">
    <property type="entry name" value="HATPase_C_sf"/>
</dbReference>
<dbReference type="InterPro" id="IPR003594">
    <property type="entry name" value="HATPase_dom"/>
</dbReference>
<gene>
    <name evidence="6" type="ORF">FJ651_10605</name>
</gene>
<evidence type="ECO:0000256" key="3">
    <source>
        <dbReference type="ARBA" id="ARBA00022553"/>
    </source>
</evidence>
<dbReference type="InterPro" id="IPR011110">
    <property type="entry name" value="Reg_prop"/>
</dbReference>
<dbReference type="GO" id="GO:0000155">
    <property type="term" value="F:phosphorelay sensor kinase activity"/>
    <property type="evidence" value="ECO:0007669"/>
    <property type="project" value="InterPro"/>
</dbReference>
<dbReference type="Gene3D" id="1.10.287.130">
    <property type="match status" value="1"/>
</dbReference>
<comment type="catalytic activity">
    <reaction evidence="1">
        <text>ATP + protein L-histidine = ADP + protein N-phospho-L-histidine.</text>
        <dbReference type="EC" id="2.7.13.3"/>
    </reaction>
</comment>
<comment type="caution">
    <text evidence="6">The sequence shown here is derived from an EMBL/GenBank/DDBJ whole genome shotgun (WGS) entry which is preliminary data.</text>
</comment>
<evidence type="ECO:0000313" key="6">
    <source>
        <dbReference type="EMBL" id="TPV32758.1"/>
    </source>
</evidence>
<dbReference type="SUPFAM" id="SSF63829">
    <property type="entry name" value="Calcium-dependent phosphotriesterase"/>
    <property type="match status" value="1"/>
</dbReference>
<protein>
    <recommendedName>
        <fullName evidence="2">histidine kinase</fullName>
        <ecNumber evidence="2">2.7.13.3</ecNumber>
    </recommendedName>
</protein>
<dbReference type="SMART" id="SM00387">
    <property type="entry name" value="HATPase_c"/>
    <property type="match status" value="1"/>
</dbReference>
<dbReference type="SUPFAM" id="SSF47384">
    <property type="entry name" value="Homodimeric domain of signal transducing histidine kinase"/>
    <property type="match status" value="1"/>
</dbReference>